<dbReference type="EMBL" id="OX365918">
    <property type="protein sequence ID" value="CAI4062972.1"/>
    <property type="molecule type" value="Genomic_DNA"/>
</dbReference>
<dbReference type="SMART" id="SM01332">
    <property type="entry name" value="Cyclin_C"/>
    <property type="match status" value="1"/>
</dbReference>
<dbReference type="GO" id="GO:0051301">
    <property type="term" value="P:cell division"/>
    <property type="evidence" value="ECO:0007669"/>
    <property type="project" value="UniProtKB-KW"/>
</dbReference>
<feature type="region of interest" description="Disordered" evidence="5">
    <location>
        <begin position="1"/>
        <end position="34"/>
    </location>
</feature>
<evidence type="ECO:0000256" key="3">
    <source>
        <dbReference type="ARBA" id="ARBA00023306"/>
    </source>
</evidence>
<dbReference type="InterPro" id="IPR048258">
    <property type="entry name" value="Cyclins_cyclin-box"/>
</dbReference>
<evidence type="ECO:0000259" key="7">
    <source>
        <dbReference type="SMART" id="SM01332"/>
    </source>
</evidence>
<dbReference type="InterPro" id="IPR046965">
    <property type="entry name" value="Cyclin_A/B-like"/>
</dbReference>
<dbReference type="InterPro" id="IPR006671">
    <property type="entry name" value="Cyclin_N"/>
</dbReference>
<protein>
    <recommendedName>
        <fullName evidence="10">Clb6p</fullName>
    </recommendedName>
</protein>
<dbReference type="CDD" id="cd20512">
    <property type="entry name" value="CYCLIN_CLBs_yeast_rpt2"/>
    <property type="match status" value="1"/>
</dbReference>
<feature type="domain" description="Cyclin-like" evidence="6">
    <location>
        <begin position="258"/>
        <end position="340"/>
    </location>
</feature>
<dbReference type="PANTHER" id="PTHR10177">
    <property type="entry name" value="CYCLINS"/>
    <property type="match status" value="1"/>
</dbReference>
<dbReference type="SUPFAM" id="SSF47954">
    <property type="entry name" value="Cyclin-like"/>
    <property type="match status" value="2"/>
</dbReference>
<dbReference type="PROSITE" id="PS00292">
    <property type="entry name" value="CYCLINS"/>
    <property type="match status" value="1"/>
</dbReference>
<accession>A0AA35JKI2</accession>
<keyword evidence="1" id="KW-0132">Cell division</keyword>
<proteinExistence type="inferred from homology"/>
<name>A0AA35JKI2_SACUV</name>
<dbReference type="Proteomes" id="UP001162090">
    <property type="component" value="Chromosome 7"/>
</dbReference>
<evidence type="ECO:0000259" key="6">
    <source>
        <dbReference type="SMART" id="SM00385"/>
    </source>
</evidence>
<feature type="domain" description="Cyclin-like" evidence="6">
    <location>
        <begin position="161"/>
        <end position="245"/>
    </location>
</feature>
<organism evidence="8 9">
    <name type="scientific">Saccharomyces uvarum</name>
    <name type="common">Yeast</name>
    <name type="synonym">Saccharomyces bayanus var. uvarum</name>
    <dbReference type="NCBI Taxonomy" id="230603"/>
    <lineage>
        <taxon>Eukaryota</taxon>
        <taxon>Fungi</taxon>
        <taxon>Dikarya</taxon>
        <taxon>Ascomycota</taxon>
        <taxon>Saccharomycotina</taxon>
        <taxon>Saccharomycetes</taxon>
        <taxon>Saccharomycetales</taxon>
        <taxon>Saccharomycetaceae</taxon>
        <taxon>Saccharomyces</taxon>
    </lineage>
</organism>
<keyword evidence="3" id="KW-0131">Cell cycle</keyword>
<dbReference type="GO" id="GO:0016538">
    <property type="term" value="F:cyclin-dependent protein serine/threonine kinase regulator activity"/>
    <property type="evidence" value="ECO:0007669"/>
    <property type="project" value="InterPro"/>
</dbReference>
<dbReference type="FunFam" id="1.10.472.10:FF:000001">
    <property type="entry name" value="G2/mitotic-specific cyclin"/>
    <property type="match status" value="1"/>
</dbReference>
<dbReference type="Pfam" id="PF02984">
    <property type="entry name" value="Cyclin_C"/>
    <property type="match status" value="1"/>
</dbReference>
<dbReference type="Pfam" id="PF00134">
    <property type="entry name" value="Cyclin_N"/>
    <property type="match status" value="1"/>
</dbReference>
<dbReference type="InterPro" id="IPR039361">
    <property type="entry name" value="Cyclin"/>
</dbReference>
<gene>
    <name evidence="8" type="primary">SUVC07G3420</name>
    <name evidence="8" type="ORF">SUVC_07G3420</name>
</gene>
<dbReference type="GO" id="GO:0044772">
    <property type="term" value="P:mitotic cell cycle phase transition"/>
    <property type="evidence" value="ECO:0007669"/>
    <property type="project" value="InterPro"/>
</dbReference>
<dbReference type="SMART" id="SM00385">
    <property type="entry name" value="CYCLIN"/>
    <property type="match status" value="2"/>
</dbReference>
<evidence type="ECO:0008006" key="10">
    <source>
        <dbReference type="Google" id="ProtNLM"/>
    </source>
</evidence>
<feature type="compositionally biased region" description="Basic and acidic residues" evidence="5">
    <location>
        <begin position="9"/>
        <end position="23"/>
    </location>
</feature>
<reference evidence="8" key="1">
    <citation type="submission" date="2022-10" db="EMBL/GenBank/DDBJ databases">
        <authorList>
            <person name="Byrne P K."/>
        </authorList>
    </citation>
    <scope>NUCLEOTIDE SEQUENCE</scope>
    <source>
        <strain evidence="8">CBS7001</strain>
    </source>
</reference>
<evidence type="ECO:0000313" key="8">
    <source>
        <dbReference type="EMBL" id="CAI4062972.1"/>
    </source>
</evidence>
<dbReference type="AlphaFoldDB" id="A0AA35JKI2"/>
<comment type="similarity">
    <text evidence="4">Belongs to the cyclin family.</text>
</comment>
<evidence type="ECO:0000256" key="5">
    <source>
        <dbReference type="SAM" id="MobiDB-lite"/>
    </source>
</evidence>
<evidence type="ECO:0000313" key="9">
    <source>
        <dbReference type="Proteomes" id="UP001162090"/>
    </source>
</evidence>
<dbReference type="InterPro" id="IPR013763">
    <property type="entry name" value="Cyclin-like_dom"/>
</dbReference>
<sequence>MNCIPSPITERKVQANEENHTGKENVPQTVSRESSINLTPNSTIEKKILSEVNSNKIDTLQLPQSKIRRNSTHIEKTRKRQLPDDSIDSVASKTVKKSKLNHWKNLDSSEVNDPFMVAEYTDSIFSHLYEKEVLMLPTHNYLMDTESPYHLKSSMRALLIDWLIEVHEKFQCLPETLFLAINLLDRFLSQNVVKLNKLQLLCITCLFIACKFEEVKLPKLAKFAYITDGAATVEDIKKAEVFTLTSLSYNISLPNPLNFIRRISKADNYDIETRNMAKFIMEYSICCNKFIHLKPSYLAAMSMYIAKQIKDESSQWDETFIHYSGGIDLESDPAFKHFVNELIGDIAVPETNLDSLRLKFKKPKHGMVYFKVFDWCKQKTLKH</sequence>
<feature type="domain" description="Cyclin C-terminal" evidence="7">
    <location>
        <begin position="254"/>
        <end position="374"/>
    </location>
</feature>
<dbReference type="InterPro" id="IPR004367">
    <property type="entry name" value="Cyclin_C-dom"/>
</dbReference>
<dbReference type="Gene3D" id="1.10.472.10">
    <property type="entry name" value="Cyclin-like"/>
    <property type="match status" value="2"/>
</dbReference>
<evidence type="ECO:0000256" key="1">
    <source>
        <dbReference type="ARBA" id="ARBA00022618"/>
    </source>
</evidence>
<evidence type="ECO:0000256" key="4">
    <source>
        <dbReference type="RuleBase" id="RU000383"/>
    </source>
</evidence>
<evidence type="ECO:0000256" key="2">
    <source>
        <dbReference type="ARBA" id="ARBA00023127"/>
    </source>
</evidence>
<dbReference type="InterPro" id="IPR036915">
    <property type="entry name" value="Cyclin-like_sf"/>
</dbReference>
<keyword evidence="2 4" id="KW-0195">Cyclin</keyword>
<dbReference type="PIRSF" id="PIRSF001771">
    <property type="entry name" value="Cyclin_A_B_D_E"/>
    <property type="match status" value="1"/>
</dbReference>